<reference evidence="2" key="2">
    <citation type="submission" date="2023-06" db="EMBL/GenBank/DDBJ databases">
        <authorList>
            <consortium name="Lawrence Berkeley National Laboratory"/>
            <person name="Haridas S."/>
            <person name="Hensen N."/>
            <person name="Bonometti L."/>
            <person name="Westerberg I."/>
            <person name="Brannstrom I.O."/>
            <person name="Guillou S."/>
            <person name="Cros-Aarteil S."/>
            <person name="Calhoun S."/>
            <person name="Kuo A."/>
            <person name="Mondo S."/>
            <person name="Pangilinan J."/>
            <person name="Riley R."/>
            <person name="Labutti K."/>
            <person name="Andreopoulos B."/>
            <person name="Lipzen A."/>
            <person name="Chen C."/>
            <person name="Yanf M."/>
            <person name="Daum C."/>
            <person name="Ng V."/>
            <person name="Clum A."/>
            <person name="Steindorff A."/>
            <person name="Ohm R."/>
            <person name="Martin F."/>
            <person name="Silar P."/>
            <person name="Natvig D."/>
            <person name="Lalanne C."/>
            <person name="Gautier V."/>
            <person name="Ament-Velasquez S.L."/>
            <person name="Kruys A."/>
            <person name="Hutchinson M.I."/>
            <person name="Powell A.J."/>
            <person name="Barry K."/>
            <person name="Miller A.N."/>
            <person name="Grigoriev I.V."/>
            <person name="Debuchy R."/>
            <person name="Gladieux P."/>
            <person name="Thoren M.H."/>
            <person name="Johannesson H."/>
        </authorList>
    </citation>
    <scope>NUCLEOTIDE SEQUENCE</scope>
    <source>
        <strain evidence="2">CBS 168.71</strain>
    </source>
</reference>
<reference evidence="2" key="1">
    <citation type="journal article" date="2023" name="Mol. Phylogenet. Evol.">
        <title>Genome-scale phylogeny and comparative genomics of the fungal order Sordariales.</title>
        <authorList>
            <person name="Hensen N."/>
            <person name="Bonometti L."/>
            <person name="Westerberg I."/>
            <person name="Brannstrom I.O."/>
            <person name="Guillou S."/>
            <person name="Cros-Aarteil S."/>
            <person name="Calhoun S."/>
            <person name="Haridas S."/>
            <person name="Kuo A."/>
            <person name="Mondo S."/>
            <person name="Pangilinan J."/>
            <person name="Riley R."/>
            <person name="LaButti K."/>
            <person name="Andreopoulos B."/>
            <person name="Lipzen A."/>
            <person name="Chen C."/>
            <person name="Yan M."/>
            <person name="Daum C."/>
            <person name="Ng V."/>
            <person name="Clum A."/>
            <person name="Steindorff A."/>
            <person name="Ohm R.A."/>
            <person name="Martin F."/>
            <person name="Silar P."/>
            <person name="Natvig D.O."/>
            <person name="Lalanne C."/>
            <person name="Gautier V."/>
            <person name="Ament-Velasquez S.L."/>
            <person name="Kruys A."/>
            <person name="Hutchinson M.I."/>
            <person name="Powell A.J."/>
            <person name="Barry K."/>
            <person name="Miller A.N."/>
            <person name="Grigoriev I.V."/>
            <person name="Debuchy R."/>
            <person name="Gladieux P."/>
            <person name="Hiltunen Thoren M."/>
            <person name="Johannesson H."/>
        </authorList>
    </citation>
    <scope>NUCLEOTIDE SEQUENCE</scope>
    <source>
        <strain evidence="2">CBS 168.71</strain>
    </source>
</reference>
<evidence type="ECO:0000313" key="2">
    <source>
        <dbReference type="EMBL" id="KAK3291896.1"/>
    </source>
</evidence>
<name>A0AAE0H8Q0_9PEZI</name>
<dbReference type="EMBL" id="JAUEPN010000008">
    <property type="protein sequence ID" value="KAK3291896.1"/>
    <property type="molecule type" value="Genomic_DNA"/>
</dbReference>
<keyword evidence="3" id="KW-1185">Reference proteome</keyword>
<gene>
    <name evidence="2" type="ORF">B0H64DRAFT_408354</name>
</gene>
<accession>A0AAE0H8Q0</accession>
<dbReference type="InterPro" id="IPR025213">
    <property type="entry name" value="Sim4_Fta2"/>
</dbReference>
<evidence type="ECO:0000313" key="3">
    <source>
        <dbReference type="Proteomes" id="UP001278766"/>
    </source>
</evidence>
<organism evidence="2 3">
    <name type="scientific">Chaetomium fimeti</name>
    <dbReference type="NCBI Taxonomy" id="1854472"/>
    <lineage>
        <taxon>Eukaryota</taxon>
        <taxon>Fungi</taxon>
        <taxon>Dikarya</taxon>
        <taxon>Ascomycota</taxon>
        <taxon>Pezizomycotina</taxon>
        <taxon>Sordariomycetes</taxon>
        <taxon>Sordariomycetidae</taxon>
        <taxon>Sordariales</taxon>
        <taxon>Chaetomiaceae</taxon>
        <taxon>Chaetomium</taxon>
    </lineage>
</organism>
<evidence type="ECO:0000256" key="1">
    <source>
        <dbReference type="SAM" id="MobiDB-lite"/>
    </source>
</evidence>
<proteinExistence type="predicted"/>
<dbReference type="Pfam" id="PF13095">
    <property type="entry name" value="FTA2"/>
    <property type="match status" value="1"/>
</dbReference>
<dbReference type="RefSeq" id="XP_062655410.1">
    <property type="nucleotide sequence ID" value="XM_062804642.1"/>
</dbReference>
<comment type="caution">
    <text evidence="2">The sequence shown here is derived from an EMBL/GenBank/DDBJ whole genome shotgun (WGS) entry which is preliminary data.</text>
</comment>
<dbReference type="GeneID" id="87841590"/>
<protein>
    <submittedName>
        <fullName evidence="2">Kinetochore Sim4 complex subunit FTA2-domain-containing protein</fullName>
    </submittedName>
</protein>
<dbReference type="Proteomes" id="UP001278766">
    <property type="component" value="Unassembled WGS sequence"/>
</dbReference>
<feature type="region of interest" description="Disordered" evidence="1">
    <location>
        <begin position="1"/>
        <end position="20"/>
    </location>
</feature>
<feature type="compositionally biased region" description="Basic residues" evidence="1">
    <location>
        <begin position="1"/>
        <end position="16"/>
    </location>
</feature>
<dbReference type="AlphaFoldDB" id="A0AAE0H8Q0"/>
<sequence>MAGKRTRKSRNGRARHPLIPLPPCGGPKLHPFKHQKAPIEWLERLDADRANESGAEGCVFKVRIQSQLYALKVFKFFDPSTTDYYWGNLLDNSVPLSDVIFHTDPFYAECRAYGRIKQAQGNRRGKREVAVPCHGYLFLQERDMQILRDQGVDLDEDAVDDELLRVNQENGRARAIIKDFVPGDAGVNVGNLREILRDIRALNKLGIYVSDVRTDNFKAGKIVDFGLSSTEPHCIMKALDEVGLRDLKLEDLVMFDEMVVEEGLVTTVRAMPNMEYCSKLRSWSKY</sequence>